<comment type="caution">
    <text evidence="1">The sequence shown here is derived from an EMBL/GenBank/DDBJ whole genome shotgun (WGS) entry which is preliminary data.</text>
</comment>
<name>A0A540WFR3_9ACTN</name>
<reference evidence="1 2" key="1">
    <citation type="submission" date="2019-06" db="EMBL/GenBank/DDBJ databases">
        <title>Description of Kitasatospora acidophila sp. nov. isolated from pine grove soil, and reclassification of Streptomyces novaecaesareae to Kitasatospora novaeceasareae comb. nov.</title>
        <authorList>
            <person name="Kim M.J."/>
        </authorList>
    </citation>
    <scope>NUCLEOTIDE SEQUENCE [LARGE SCALE GENOMIC DNA]</scope>
    <source>
        <strain evidence="1 2">MMS16-CNU292</strain>
    </source>
</reference>
<keyword evidence="2" id="KW-1185">Reference proteome</keyword>
<protein>
    <submittedName>
        <fullName evidence="1">Prevent-host-death protein</fullName>
    </submittedName>
</protein>
<organism evidence="1 2">
    <name type="scientific">Kitasatospora acidiphila</name>
    <dbReference type="NCBI Taxonomy" id="2567942"/>
    <lineage>
        <taxon>Bacteria</taxon>
        <taxon>Bacillati</taxon>
        <taxon>Actinomycetota</taxon>
        <taxon>Actinomycetes</taxon>
        <taxon>Kitasatosporales</taxon>
        <taxon>Streptomycetaceae</taxon>
        <taxon>Kitasatospora</taxon>
    </lineage>
</organism>
<dbReference type="RefSeq" id="WP_141637662.1">
    <property type="nucleotide sequence ID" value="NZ_VIGB01000003.1"/>
</dbReference>
<dbReference type="OrthoDB" id="33091at2"/>
<evidence type="ECO:0000313" key="1">
    <source>
        <dbReference type="EMBL" id="TQF07264.1"/>
    </source>
</evidence>
<accession>A0A540WFR3</accession>
<dbReference type="AlphaFoldDB" id="A0A540WFR3"/>
<evidence type="ECO:0000313" key="2">
    <source>
        <dbReference type="Proteomes" id="UP000319103"/>
    </source>
</evidence>
<dbReference type="EMBL" id="VIGB01000003">
    <property type="protein sequence ID" value="TQF07264.1"/>
    <property type="molecule type" value="Genomic_DNA"/>
</dbReference>
<sequence length="89" mass="10057">MTAQPEITQPDPRKRSKEILDAVQAGQSFTVTRDGHQIDELVPRRSSRRFVSRQDFTAMSHSAPIVSLEAFHADQCATADQYLDDPDDR</sequence>
<proteinExistence type="predicted"/>
<gene>
    <name evidence="1" type="ORF">E6W39_10495</name>
</gene>
<dbReference type="Proteomes" id="UP000319103">
    <property type="component" value="Unassembled WGS sequence"/>
</dbReference>